<dbReference type="Proteomes" id="UP000271087">
    <property type="component" value="Unassembled WGS sequence"/>
</dbReference>
<reference evidence="2 3" key="2">
    <citation type="submission" date="2018-08" db="EMBL/GenBank/DDBJ databases">
        <authorList>
            <person name="Laetsch R D."/>
            <person name="Stevens L."/>
            <person name="Kumar S."/>
            <person name="Blaxter L. M."/>
        </authorList>
    </citation>
    <scope>NUCLEOTIDE SEQUENCE [LARGE SCALE GENOMIC DNA]</scope>
</reference>
<accession>A0A182EUH9</accession>
<dbReference type="EMBL" id="UYRW01008854">
    <property type="protein sequence ID" value="VDM97154.1"/>
    <property type="molecule type" value="Genomic_DNA"/>
</dbReference>
<name>A0A182EUH9_ONCOC</name>
<feature type="region of interest" description="Disordered" evidence="1">
    <location>
        <begin position="1"/>
        <end position="30"/>
    </location>
</feature>
<gene>
    <name evidence="2" type="ORF">NOO_LOCUS11810</name>
</gene>
<evidence type="ECO:0000313" key="2">
    <source>
        <dbReference type="EMBL" id="VDM97154.1"/>
    </source>
</evidence>
<evidence type="ECO:0000256" key="1">
    <source>
        <dbReference type="SAM" id="MobiDB-lite"/>
    </source>
</evidence>
<protein>
    <submittedName>
        <fullName evidence="4">Transposase</fullName>
    </submittedName>
</protein>
<dbReference type="AlphaFoldDB" id="A0A182EUH9"/>
<keyword evidence="3" id="KW-1185">Reference proteome</keyword>
<proteinExistence type="predicted"/>
<feature type="compositionally biased region" description="Polar residues" evidence="1">
    <location>
        <begin position="21"/>
        <end position="30"/>
    </location>
</feature>
<sequence>MQRGMKISNQPVENLKRCKKQPQSMQKEGV</sequence>
<evidence type="ECO:0000313" key="3">
    <source>
        <dbReference type="Proteomes" id="UP000271087"/>
    </source>
</evidence>
<dbReference type="WBParaSite" id="nOo.2.0.1.t11810-RA">
    <property type="protein sequence ID" value="nOo.2.0.1.t11810-RA"/>
    <property type="gene ID" value="nOo.2.0.1.g11810"/>
</dbReference>
<evidence type="ECO:0000313" key="4">
    <source>
        <dbReference type="WBParaSite" id="nOo.2.0.1.t11810-RA"/>
    </source>
</evidence>
<organism evidence="4">
    <name type="scientific">Onchocerca ochengi</name>
    <name type="common">Filarial nematode worm</name>
    <dbReference type="NCBI Taxonomy" id="42157"/>
    <lineage>
        <taxon>Eukaryota</taxon>
        <taxon>Metazoa</taxon>
        <taxon>Ecdysozoa</taxon>
        <taxon>Nematoda</taxon>
        <taxon>Chromadorea</taxon>
        <taxon>Rhabditida</taxon>
        <taxon>Spirurina</taxon>
        <taxon>Spiruromorpha</taxon>
        <taxon>Filarioidea</taxon>
        <taxon>Onchocercidae</taxon>
        <taxon>Onchocerca</taxon>
    </lineage>
</organism>
<reference evidence="4" key="1">
    <citation type="submission" date="2016-06" db="UniProtKB">
        <authorList>
            <consortium name="WormBaseParasite"/>
        </authorList>
    </citation>
    <scope>IDENTIFICATION</scope>
</reference>